<dbReference type="InterPro" id="IPR041095">
    <property type="entry name" value="EFG_II"/>
</dbReference>
<evidence type="ECO:0000313" key="6">
    <source>
        <dbReference type="Proteomes" id="UP001500618"/>
    </source>
</evidence>
<dbReference type="SUPFAM" id="SSF52540">
    <property type="entry name" value="P-loop containing nucleoside triphosphate hydrolases"/>
    <property type="match status" value="1"/>
</dbReference>
<dbReference type="Proteomes" id="UP001500618">
    <property type="component" value="Unassembled WGS sequence"/>
</dbReference>
<dbReference type="Pfam" id="PF00009">
    <property type="entry name" value="GTP_EFTU"/>
    <property type="match status" value="1"/>
</dbReference>
<proteinExistence type="predicted"/>
<dbReference type="Pfam" id="PF00679">
    <property type="entry name" value="EFG_C"/>
    <property type="match status" value="1"/>
</dbReference>
<dbReference type="InterPro" id="IPR020568">
    <property type="entry name" value="Ribosomal_Su5_D2-typ_SF"/>
</dbReference>
<dbReference type="Pfam" id="PF03764">
    <property type="entry name" value="EFG_IV"/>
    <property type="match status" value="1"/>
</dbReference>
<dbReference type="InterPro" id="IPR000640">
    <property type="entry name" value="EFG_V-like"/>
</dbReference>
<dbReference type="InterPro" id="IPR035647">
    <property type="entry name" value="EFG_III/V"/>
</dbReference>
<evidence type="ECO:0000259" key="4">
    <source>
        <dbReference type="PROSITE" id="PS51722"/>
    </source>
</evidence>
<dbReference type="CDD" id="cd04168">
    <property type="entry name" value="TetM_like"/>
    <property type="match status" value="1"/>
</dbReference>
<evidence type="ECO:0000313" key="5">
    <source>
        <dbReference type="EMBL" id="GAA1707866.1"/>
    </source>
</evidence>
<dbReference type="InterPro" id="IPR005225">
    <property type="entry name" value="Small_GTP-bd"/>
</dbReference>
<evidence type="ECO:0000256" key="3">
    <source>
        <dbReference type="ARBA" id="ARBA00023134"/>
    </source>
</evidence>
<dbReference type="Gene3D" id="3.30.70.870">
    <property type="entry name" value="Elongation Factor G (Translational Gtpase), domain 3"/>
    <property type="match status" value="1"/>
</dbReference>
<dbReference type="PANTHER" id="PTHR43261:SF1">
    <property type="entry name" value="RIBOSOME-RELEASING FACTOR 2, MITOCHONDRIAL"/>
    <property type="match status" value="1"/>
</dbReference>
<keyword evidence="6" id="KW-1185">Reference proteome</keyword>
<dbReference type="EMBL" id="BAAANY010000032">
    <property type="protein sequence ID" value="GAA1707866.1"/>
    <property type="molecule type" value="Genomic_DNA"/>
</dbReference>
<feature type="domain" description="Tr-type G" evidence="4">
    <location>
        <begin position="2"/>
        <end position="245"/>
    </location>
</feature>
<evidence type="ECO:0000256" key="1">
    <source>
        <dbReference type="ARBA" id="ARBA00022741"/>
    </source>
</evidence>
<dbReference type="PROSITE" id="PS51722">
    <property type="entry name" value="G_TR_2"/>
    <property type="match status" value="1"/>
</dbReference>
<evidence type="ECO:0000256" key="2">
    <source>
        <dbReference type="ARBA" id="ARBA00022917"/>
    </source>
</evidence>
<dbReference type="PRINTS" id="PR00315">
    <property type="entry name" value="ELONGATNFCT"/>
</dbReference>
<keyword evidence="3" id="KW-0342">GTP-binding</keyword>
<organism evidence="5 6">
    <name type="scientific">Fodinicola feengrottensis</name>
    <dbReference type="NCBI Taxonomy" id="435914"/>
    <lineage>
        <taxon>Bacteria</taxon>
        <taxon>Bacillati</taxon>
        <taxon>Actinomycetota</taxon>
        <taxon>Actinomycetes</taxon>
        <taxon>Mycobacteriales</taxon>
        <taxon>Fodinicola</taxon>
    </lineage>
</organism>
<accession>A0ABN2IM91</accession>
<dbReference type="InterPro" id="IPR031157">
    <property type="entry name" value="G_TR_CS"/>
</dbReference>
<protein>
    <submittedName>
        <fullName evidence="5">GTP-binding protein</fullName>
    </submittedName>
</protein>
<dbReference type="Gene3D" id="2.40.30.10">
    <property type="entry name" value="Translation factors"/>
    <property type="match status" value="1"/>
</dbReference>
<dbReference type="CDD" id="cd01684">
    <property type="entry name" value="Tet_like_IV"/>
    <property type="match status" value="1"/>
</dbReference>
<dbReference type="SUPFAM" id="SSF54211">
    <property type="entry name" value="Ribosomal protein S5 domain 2-like"/>
    <property type="match status" value="1"/>
</dbReference>
<dbReference type="Gene3D" id="3.40.50.300">
    <property type="entry name" value="P-loop containing nucleotide triphosphate hydrolases"/>
    <property type="match status" value="1"/>
</dbReference>
<gene>
    <name evidence="5" type="ORF">GCM10009765_66760</name>
</gene>
<keyword evidence="1" id="KW-0547">Nucleotide-binding</keyword>
<sequence>MAKTLNIGIVAHVDAGKTSLTERLLYATGVIDRIGSVDRGTTQTDTLELERRRGITIQSAVASFMLGDLAVNLIDTPGHSDFIAEVERAVRVLDGAVLVVSAVEGVQPQTRVLMRTLAALRIPTLIFANKIDRVGATYDDLLSSVKQKLVAGTVPMNTVTDLGTRSARTTATTTDGWIETLAEHSDELLESYVEGRVVSEQRCRRELARQTARTLAHPVFFGSAVTGEGVADLLTGIRDLLPAAQGASDGPLAGRVFKIERGPAGEKLAYVRLFSGSVAARQQVTFHRQDLGAGQGKVTSVQVFRPGGAVVADQAVAGQIAKLGGLPELRIGDQLGTPDEAAERAYFSPPSLETVVRTADPAQRPRLFAALQALVERDPLIAVRQDAESGTLSVRLYGEVQKEVIAAQLESEFGVRAFFADTQTIHIERPVGIGEAVHQISRRGPNFFWATIGLRIAPASAGSGVTYRIEVELGSLPAAFHHAVEETVRQELRHGLYGWEVTDCTVTMTHSGFASPLSTAADFRGLGTQVIRDALKDAKTRVFEPYHHFDLEVPADAMAAVLPKIAEAGGIVRETVVRAGIGHLNGLLPAANLHAIEQQLPGLTQGEAVLRAAFTEFALVSGPFPKRQQALVAGVGGEPLR</sequence>
<keyword evidence="2" id="KW-0648">Protein biosynthesis</keyword>
<dbReference type="InterPro" id="IPR014721">
    <property type="entry name" value="Ribsml_uS5_D2-typ_fold_subgr"/>
</dbReference>
<dbReference type="PANTHER" id="PTHR43261">
    <property type="entry name" value="TRANSLATION ELONGATION FACTOR G-RELATED"/>
    <property type="match status" value="1"/>
</dbReference>
<name>A0ABN2IM91_9ACTN</name>
<dbReference type="Gene3D" id="3.30.230.10">
    <property type="match status" value="1"/>
</dbReference>
<dbReference type="InterPro" id="IPR009000">
    <property type="entry name" value="Transl_B-barrel_sf"/>
</dbReference>
<dbReference type="SUPFAM" id="SSF50447">
    <property type="entry name" value="Translation proteins"/>
    <property type="match status" value="1"/>
</dbReference>
<comment type="caution">
    <text evidence="5">The sequence shown here is derived from an EMBL/GenBank/DDBJ whole genome shotgun (WGS) entry which is preliminary data.</text>
</comment>
<dbReference type="SMART" id="SM00889">
    <property type="entry name" value="EFG_IV"/>
    <property type="match status" value="1"/>
</dbReference>
<dbReference type="SUPFAM" id="SSF54980">
    <property type="entry name" value="EF-G C-terminal domain-like"/>
    <property type="match status" value="2"/>
</dbReference>
<dbReference type="NCBIfam" id="TIGR00231">
    <property type="entry name" value="small_GTP"/>
    <property type="match status" value="1"/>
</dbReference>
<dbReference type="InterPro" id="IPR000795">
    <property type="entry name" value="T_Tr_GTP-bd_dom"/>
</dbReference>
<dbReference type="PROSITE" id="PS00301">
    <property type="entry name" value="G_TR_1"/>
    <property type="match status" value="1"/>
</dbReference>
<dbReference type="InterPro" id="IPR027417">
    <property type="entry name" value="P-loop_NTPase"/>
</dbReference>
<dbReference type="PRINTS" id="PR01037">
    <property type="entry name" value="TCRTETOQM"/>
</dbReference>
<dbReference type="RefSeq" id="WP_344314173.1">
    <property type="nucleotide sequence ID" value="NZ_BAAANY010000032.1"/>
</dbReference>
<reference evidence="5 6" key="1">
    <citation type="journal article" date="2019" name="Int. J. Syst. Evol. Microbiol.">
        <title>The Global Catalogue of Microorganisms (GCM) 10K type strain sequencing project: providing services to taxonomists for standard genome sequencing and annotation.</title>
        <authorList>
            <consortium name="The Broad Institute Genomics Platform"/>
            <consortium name="The Broad Institute Genome Sequencing Center for Infectious Disease"/>
            <person name="Wu L."/>
            <person name="Ma J."/>
        </authorList>
    </citation>
    <scope>NUCLEOTIDE SEQUENCE [LARGE SCALE GENOMIC DNA]</scope>
    <source>
        <strain evidence="5 6">JCM 14718</strain>
    </source>
</reference>
<dbReference type="Pfam" id="PF14492">
    <property type="entry name" value="EFG_III"/>
    <property type="match status" value="1"/>
</dbReference>
<dbReference type="InterPro" id="IPR005517">
    <property type="entry name" value="Transl_elong_EFG/EF2_IV"/>
</dbReference>